<dbReference type="EMBL" id="CAXKWB010000289">
    <property type="protein sequence ID" value="CAL4060217.1"/>
    <property type="molecule type" value="Genomic_DNA"/>
</dbReference>
<sequence>MIFFLNVCGTIVLGCVLGPILAVILIVIIINVIQNKKPSWLPRKLQDWDWLPLPLHSLEPYDKIITGWSCCKKCNDGQELRRDSANSSIKGKENPALNIESVRL</sequence>
<keyword evidence="4 7" id="KW-0812">Transmembrane</keyword>
<evidence type="ECO:0000256" key="3">
    <source>
        <dbReference type="ARBA" id="ARBA00022475"/>
    </source>
</evidence>
<reference evidence="8 9" key="1">
    <citation type="submission" date="2024-05" db="EMBL/GenBank/DDBJ databases">
        <authorList>
            <person name="Wallberg A."/>
        </authorList>
    </citation>
    <scope>NUCLEOTIDE SEQUENCE [LARGE SCALE GENOMIC DNA]</scope>
</reference>
<keyword evidence="6 7" id="KW-0472">Membrane</keyword>
<evidence type="ECO:0000256" key="7">
    <source>
        <dbReference type="SAM" id="Phobius"/>
    </source>
</evidence>
<organism evidence="8 9">
    <name type="scientific">Meganyctiphanes norvegica</name>
    <name type="common">Northern krill</name>
    <name type="synonym">Thysanopoda norvegica</name>
    <dbReference type="NCBI Taxonomy" id="48144"/>
    <lineage>
        <taxon>Eukaryota</taxon>
        <taxon>Metazoa</taxon>
        <taxon>Ecdysozoa</taxon>
        <taxon>Arthropoda</taxon>
        <taxon>Crustacea</taxon>
        <taxon>Multicrustacea</taxon>
        <taxon>Malacostraca</taxon>
        <taxon>Eumalacostraca</taxon>
        <taxon>Eucarida</taxon>
        <taxon>Euphausiacea</taxon>
        <taxon>Euphausiidae</taxon>
        <taxon>Meganyctiphanes</taxon>
    </lineage>
</organism>
<comment type="similarity">
    <text evidence="2">Belongs to the SLC34A transporter family.</text>
</comment>
<protein>
    <submittedName>
        <fullName evidence="8">Uncharacterized protein</fullName>
    </submittedName>
</protein>
<evidence type="ECO:0000313" key="8">
    <source>
        <dbReference type="EMBL" id="CAL4060217.1"/>
    </source>
</evidence>
<dbReference type="PANTHER" id="PTHR10010:SF46">
    <property type="entry name" value="SODIUM-DEPENDENT PHOSPHATE TRANSPORT PROTEIN 2B"/>
    <property type="match status" value="1"/>
</dbReference>
<keyword evidence="5 7" id="KW-1133">Transmembrane helix</keyword>
<evidence type="ECO:0000256" key="2">
    <source>
        <dbReference type="ARBA" id="ARBA00005808"/>
    </source>
</evidence>
<keyword evidence="3" id="KW-1003">Cell membrane</keyword>
<feature type="transmembrane region" description="Helical" evidence="7">
    <location>
        <begin position="6"/>
        <end position="33"/>
    </location>
</feature>
<dbReference type="GO" id="GO:0016324">
    <property type="term" value="C:apical plasma membrane"/>
    <property type="evidence" value="ECO:0007669"/>
    <property type="project" value="UniProtKB-SubCell"/>
</dbReference>
<evidence type="ECO:0000256" key="6">
    <source>
        <dbReference type="ARBA" id="ARBA00023136"/>
    </source>
</evidence>
<keyword evidence="9" id="KW-1185">Reference proteome</keyword>
<dbReference type="PANTHER" id="PTHR10010">
    <property type="entry name" value="SOLUTE CARRIER FAMILY 34 SODIUM PHOSPHATE , MEMBER 2-RELATED"/>
    <property type="match status" value="1"/>
</dbReference>
<gene>
    <name evidence="8" type="ORF">MNOR_LOCUS1145</name>
</gene>
<evidence type="ECO:0000256" key="1">
    <source>
        <dbReference type="ARBA" id="ARBA00004424"/>
    </source>
</evidence>
<dbReference type="AlphaFoldDB" id="A0AAV2PJ00"/>
<comment type="subcellular location">
    <subcellularLocation>
        <location evidence="1">Apical cell membrane</location>
        <topology evidence="1">Multi-pass membrane protein</topology>
    </subcellularLocation>
</comment>
<feature type="non-terminal residue" evidence="8">
    <location>
        <position position="104"/>
    </location>
</feature>
<proteinExistence type="inferred from homology"/>
<evidence type="ECO:0000256" key="5">
    <source>
        <dbReference type="ARBA" id="ARBA00022989"/>
    </source>
</evidence>
<comment type="caution">
    <text evidence="8">The sequence shown here is derived from an EMBL/GenBank/DDBJ whole genome shotgun (WGS) entry which is preliminary data.</text>
</comment>
<accession>A0AAV2PJ00</accession>
<name>A0AAV2PJ00_MEGNR</name>
<evidence type="ECO:0000256" key="4">
    <source>
        <dbReference type="ARBA" id="ARBA00022692"/>
    </source>
</evidence>
<dbReference type="Proteomes" id="UP001497623">
    <property type="component" value="Unassembled WGS sequence"/>
</dbReference>
<dbReference type="GO" id="GO:0044341">
    <property type="term" value="P:sodium-dependent phosphate transport"/>
    <property type="evidence" value="ECO:0007669"/>
    <property type="project" value="InterPro"/>
</dbReference>
<evidence type="ECO:0000313" key="9">
    <source>
        <dbReference type="Proteomes" id="UP001497623"/>
    </source>
</evidence>
<dbReference type="GO" id="GO:0005436">
    <property type="term" value="F:sodium:phosphate symporter activity"/>
    <property type="evidence" value="ECO:0007669"/>
    <property type="project" value="InterPro"/>
</dbReference>
<dbReference type="InterPro" id="IPR003841">
    <property type="entry name" value="Na/Pi_transpt"/>
</dbReference>